<dbReference type="Proteomes" id="UP000694844">
    <property type="component" value="Chromosome 4"/>
</dbReference>
<dbReference type="OrthoDB" id="6113675at2759"/>
<evidence type="ECO:0000259" key="1">
    <source>
        <dbReference type="PROSITE" id="PS50097"/>
    </source>
</evidence>
<dbReference type="PANTHER" id="PTHR22744:SF17">
    <property type="entry name" value="BTB DOMAIN-CONTAINING PROTEIN"/>
    <property type="match status" value="1"/>
</dbReference>
<dbReference type="InterPro" id="IPR000210">
    <property type="entry name" value="BTB/POZ_dom"/>
</dbReference>
<dbReference type="RefSeq" id="XP_022330858.1">
    <property type="nucleotide sequence ID" value="XM_022475150.1"/>
</dbReference>
<dbReference type="AlphaFoldDB" id="A0A8B8DT96"/>
<proteinExistence type="predicted"/>
<gene>
    <name evidence="3" type="primary">LOC111129072</name>
</gene>
<feature type="domain" description="BTB" evidence="1">
    <location>
        <begin position="25"/>
        <end position="84"/>
    </location>
</feature>
<dbReference type="KEGG" id="cvn:111129072"/>
<dbReference type="SUPFAM" id="SSF54695">
    <property type="entry name" value="POZ domain"/>
    <property type="match status" value="1"/>
</dbReference>
<dbReference type="GeneID" id="111129072"/>
<dbReference type="CDD" id="cd18186">
    <property type="entry name" value="BTB_POZ_ZBTB_KLHL-like"/>
    <property type="match status" value="1"/>
</dbReference>
<dbReference type="PROSITE" id="PS50097">
    <property type="entry name" value="BTB"/>
    <property type="match status" value="1"/>
</dbReference>
<dbReference type="Gene3D" id="3.30.710.10">
    <property type="entry name" value="Potassium Channel Kv1.1, Chain A"/>
    <property type="match status" value="1"/>
</dbReference>
<keyword evidence="2" id="KW-1185">Reference proteome</keyword>
<dbReference type="Pfam" id="PF00651">
    <property type="entry name" value="BTB"/>
    <property type="match status" value="1"/>
</dbReference>
<evidence type="ECO:0000313" key="2">
    <source>
        <dbReference type="Proteomes" id="UP000694844"/>
    </source>
</evidence>
<name>A0A8B8DT96_CRAVI</name>
<dbReference type="PANTHER" id="PTHR22744">
    <property type="entry name" value="HELIX LOOP HELIX PROTEIN 21-RELATED"/>
    <property type="match status" value="1"/>
</dbReference>
<dbReference type="InterPro" id="IPR011333">
    <property type="entry name" value="SKP1/BTB/POZ_sf"/>
</dbReference>
<evidence type="ECO:0000313" key="3">
    <source>
        <dbReference type="RefSeq" id="XP_022330858.1"/>
    </source>
</evidence>
<reference evidence="3" key="1">
    <citation type="submission" date="2025-08" db="UniProtKB">
        <authorList>
            <consortium name="RefSeq"/>
        </authorList>
    </citation>
    <scope>IDENTIFICATION</scope>
    <source>
        <tissue evidence="3">Whole sample</tissue>
    </source>
</reference>
<accession>A0A8B8DT96</accession>
<sequence length="234" mass="26885">MGTEERNVILADMATMDFGFGFPETDITLIVEGNKFHVNRAVLSHHSPVFNAMLNGHFKESSEKEIVLEDCKAEHFKEFLKSLYPNMKQSVNEQNVLQVLPLAHKYQSPLVTDCEDFMKTLCQPGTGIRISTLLDYILAAEKFNLGQFLESAVKFCARVDFDLLNGKKYSRISQRFGNTQYTKSIDKDVQKKFLQLSIETQFSIAKKRLKFLEMYKKKRDNSDSVESDFEIPLS</sequence>
<protein>
    <submittedName>
        <fullName evidence="3">Speckle-type POZ protein-like isoform X1</fullName>
    </submittedName>
</protein>
<organism evidence="2 3">
    <name type="scientific">Crassostrea virginica</name>
    <name type="common">Eastern oyster</name>
    <dbReference type="NCBI Taxonomy" id="6565"/>
    <lineage>
        <taxon>Eukaryota</taxon>
        <taxon>Metazoa</taxon>
        <taxon>Spiralia</taxon>
        <taxon>Lophotrochozoa</taxon>
        <taxon>Mollusca</taxon>
        <taxon>Bivalvia</taxon>
        <taxon>Autobranchia</taxon>
        <taxon>Pteriomorphia</taxon>
        <taxon>Ostreida</taxon>
        <taxon>Ostreoidea</taxon>
        <taxon>Ostreidae</taxon>
        <taxon>Crassostrea</taxon>
    </lineage>
</organism>
<dbReference type="SMART" id="SM00225">
    <property type="entry name" value="BTB"/>
    <property type="match status" value="1"/>
</dbReference>